<dbReference type="Pfam" id="PF10670">
    <property type="entry name" value="DUF4198"/>
    <property type="match status" value="1"/>
</dbReference>
<proteinExistence type="predicted"/>
<dbReference type="EMBL" id="BATI01000093">
    <property type="protein sequence ID" value="GAD65193.1"/>
    <property type="molecule type" value="Genomic_DNA"/>
</dbReference>
<reference evidence="1" key="1">
    <citation type="submission" date="2024-09" db="EMBL/GenBank/DDBJ databases">
        <title>Whole genome shotgun sequence of Pseudomonas alcaligenes NBRC 14159.</title>
        <authorList>
            <person name="Yoshida I."/>
            <person name="Hosoyama A."/>
            <person name="Tsuchikane K."/>
            <person name="Noguchi M."/>
            <person name="Hirakata S."/>
            <person name="Ando Y."/>
            <person name="Ohji S."/>
            <person name="Yamazoe A."/>
            <person name="Yamazaki S."/>
            <person name="Fujita N."/>
        </authorList>
    </citation>
    <scope>NUCLEOTIDE SEQUENCE</scope>
    <source>
        <strain evidence="1">NBRC 14159</strain>
    </source>
</reference>
<dbReference type="Proteomes" id="UP000016560">
    <property type="component" value="Unassembled WGS sequence"/>
</dbReference>
<evidence type="ECO:0008006" key="3">
    <source>
        <dbReference type="Google" id="ProtNLM"/>
    </source>
</evidence>
<dbReference type="eggNOG" id="COG5266">
    <property type="taxonomic scope" value="Bacteria"/>
</dbReference>
<dbReference type="InterPro" id="IPR019613">
    <property type="entry name" value="DUF4198"/>
</dbReference>
<evidence type="ECO:0000313" key="2">
    <source>
        <dbReference type="Proteomes" id="UP000016560"/>
    </source>
</evidence>
<gene>
    <name evidence="1" type="ORF">PA6_093_00020</name>
</gene>
<accession>U3BEM4</accession>
<evidence type="ECO:0000313" key="1">
    <source>
        <dbReference type="EMBL" id="GAD65193.1"/>
    </source>
</evidence>
<comment type="caution">
    <text evidence="1">The sequence shown here is derived from an EMBL/GenBank/DDBJ whole genome shotgun (WGS) entry which is preliminary data.</text>
</comment>
<organism evidence="1 2">
    <name type="scientific">Aquipseudomonas alcaligenes (strain ATCC 14909 / DSM 50342 / CCUG 1425 / JCM 20561 / NBRC 14159 / NCIMB 9945 / NCTC 10367 / 1577)</name>
    <name type="common">Pseudomonas alcaligenes</name>
    <dbReference type="NCBI Taxonomy" id="1215092"/>
    <lineage>
        <taxon>Bacteria</taxon>
        <taxon>Pseudomonadati</taxon>
        <taxon>Pseudomonadota</taxon>
        <taxon>Gammaproteobacteria</taxon>
        <taxon>Pseudomonadales</taxon>
        <taxon>Pseudomonadaceae</taxon>
        <taxon>Aquipseudomonas</taxon>
    </lineage>
</organism>
<sequence>MDSWTRKSRTLTTARERVAGSRLKFPEAKIAGYYQMFTRAALAPSSMPAKPFGLPLEILPQVDPLSLKLGETLRIQVLFDGKPLAKVKVVGDYLNESDSSVKTDEKGYAQIKVRSTGLNVVKVSHNVQREDRREVDEDGYVSTLAFSLPQE</sequence>
<name>U3BEM4_AQUA1</name>
<keyword evidence="2" id="KW-1185">Reference proteome</keyword>
<protein>
    <recommendedName>
        <fullName evidence="3">DUF4198 domain-containing protein</fullName>
    </recommendedName>
</protein>
<dbReference type="AlphaFoldDB" id="U3BEM4"/>